<evidence type="ECO:0008006" key="3">
    <source>
        <dbReference type="Google" id="ProtNLM"/>
    </source>
</evidence>
<dbReference type="EMBL" id="FRXO01000003">
    <property type="protein sequence ID" value="SHO64870.1"/>
    <property type="molecule type" value="Genomic_DNA"/>
</dbReference>
<dbReference type="AlphaFoldDB" id="A0A1M7ZIW5"/>
<proteinExistence type="predicted"/>
<name>A0A1M7ZIW5_9HYPH</name>
<keyword evidence="2" id="KW-1185">Reference proteome</keyword>
<protein>
    <recommendedName>
        <fullName evidence="3">DUF2442 domain-containing protein</fullName>
    </recommendedName>
</protein>
<dbReference type="Proteomes" id="UP000186406">
    <property type="component" value="Unassembled WGS sequence"/>
</dbReference>
<dbReference type="RefSeq" id="WP_084564328.1">
    <property type="nucleotide sequence ID" value="NZ_FRXO01000003.1"/>
</dbReference>
<dbReference type="OrthoDB" id="8115703at2"/>
<dbReference type="InterPro" id="IPR036782">
    <property type="entry name" value="NE0471-like_N"/>
</dbReference>
<reference evidence="1 2" key="1">
    <citation type="submission" date="2016-12" db="EMBL/GenBank/DDBJ databases">
        <authorList>
            <person name="Song W.-J."/>
            <person name="Kurnit D.M."/>
        </authorList>
    </citation>
    <scope>NUCLEOTIDE SEQUENCE [LARGE SCALE GENOMIC DNA]</scope>
    <source>
        <strain evidence="1 2">DSM 19599</strain>
    </source>
</reference>
<dbReference type="SUPFAM" id="SSF143880">
    <property type="entry name" value="NE0471 N-terminal domain-like"/>
    <property type="match status" value="1"/>
</dbReference>
<evidence type="ECO:0000313" key="2">
    <source>
        <dbReference type="Proteomes" id="UP000186406"/>
    </source>
</evidence>
<evidence type="ECO:0000313" key="1">
    <source>
        <dbReference type="EMBL" id="SHO64870.1"/>
    </source>
</evidence>
<gene>
    <name evidence="1" type="ORF">SAMN02745172_01891</name>
</gene>
<dbReference type="Gene3D" id="3.30.2020.10">
    <property type="entry name" value="NE0471-like N-terminal domain"/>
    <property type="match status" value="1"/>
</dbReference>
<accession>A0A1M7ZIW5</accession>
<dbReference type="STRING" id="1123029.SAMN02745172_01891"/>
<organism evidence="1 2">
    <name type="scientific">Pseudoxanthobacter soli DSM 19599</name>
    <dbReference type="NCBI Taxonomy" id="1123029"/>
    <lineage>
        <taxon>Bacteria</taxon>
        <taxon>Pseudomonadati</taxon>
        <taxon>Pseudomonadota</taxon>
        <taxon>Alphaproteobacteria</taxon>
        <taxon>Hyphomicrobiales</taxon>
        <taxon>Segnochrobactraceae</taxon>
        <taxon>Pseudoxanthobacter</taxon>
    </lineage>
</organism>
<sequence>MTEGLRIASADVVRHGVLQVRWADGTSGLVDLKGIIARGGVFAFLSRETAFAKVSVSADGRGVQWTDPDGDIISIASDALAARLNVVTDLAA</sequence>